<dbReference type="OrthoDB" id="3542998at2"/>
<name>A0A543CPC1_9ACTN</name>
<protein>
    <submittedName>
        <fullName evidence="1">Uncharacterized protein</fullName>
    </submittedName>
</protein>
<keyword evidence="2" id="KW-1185">Reference proteome</keyword>
<proteinExistence type="predicted"/>
<organism evidence="1 2">
    <name type="scientific">Actinoallomurus bryophytorum</name>
    <dbReference type="NCBI Taxonomy" id="1490222"/>
    <lineage>
        <taxon>Bacteria</taxon>
        <taxon>Bacillati</taxon>
        <taxon>Actinomycetota</taxon>
        <taxon>Actinomycetes</taxon>
        <taxon>Streptosporangiales</taxon>
        <taxon>Thermomonosporaceae</taxon>
        <taxon>Actinoallomurus</taxon>
    </lineage>
</organism>
<comment type="caution">
    <text evidence="1">The sequence shown here is derived from an EMBL/GenBank/DDBJ whole genome shotgun (WGS) entry which is preliminary data.</text>
</comment>
<accession>A0A543CPC1</accession>
<reference evidence="1 2" key="1">
    <citation type="submission" date="2019-06" db="EMBL/GenBank/DDBJ databases">
        <title>Sequencing the genomes of 1000 actinobacteria strains.</title>
        <authorList>
            <person name="Klenk H.-P."/>
        </authorList>
    </citation>
    <scope>NUCLEOTIDE SEQUENCE [LARGE SCALE GENOMIC DNA]</scope>
    <source>
        <strain evidence="1 2">DSM 102200</strain>
    </source>
</reference>
<dbReference type="RefSeq" id="WP_141957481.1">
    <property type="nucleotide sequence ID" value="NZ_VFOZ01000001.1"/>
</dbReference>
<gene>
    <name evidence="1" type="ORF">FB559_4585</name>
</gene>
<evidence type="ECO:0000313" key="1">
    <source>
        <dbReference type="EMBL" id="TQL98934.1"/>
    </source>
</evidence>
<dbReference type="Proteomes" id="UP000316096">
    <property type="component" value="Unassembled WGS sequence"/>
</dbReference>
<dbReference type="AlphaFoldDB" id="A0A543CPC1"/>
<evidence type="ECO:0000313" key="2">
    <source>
        <dbReference type="Proteomes" id="UP000316096"/>
    </source>
</evidence>
<dbReference type="EMBL" id="VFOZ01000001">
    <property type="protein sequence ID" value="TQL98934.1"/>
    <property type="molecule type" value="Genomic_DNA"/>
</dbReference>
<sequence length="183" mass="19370">MIHHLVAASALTGNALFSAHTTNATKYPKAARRPAAMARDGSHHHDGNGHHNRNIISVRSPTHNRGYQHTNNSNAGGTNPVQNALCRHVTVCTITQKVNIIQPTPPASAPATPVQALLEPVVPQRMAEPEIQTIPRPAERHVRGPFMYMGADGFVLMAPGSTAPATFGSSAGGGFHIPLGFFG</sequence>